<name>A0A1B0ASR4_9MUSC</name>
<reference evidence="1" key="2">
    <citation type="submission" date="2020-05" db="UniProtKB">
        <authorList>
            <consortium name="EnsemblMetazoa"/>
        </authorList>
    </citation>
    <scope>IDENTIFICATION</scope>
    <source>
        <strain evidence="1">IAEA</strain>
    </source>
</reference>
<reference evidence="2" key="1">
    <citation type="submission" date="2015-01" db="EMBL/GenBank/DDBJ databases">
        <authorList>
            <person name="Aksoy S."/>
            <person name="Warren W."/>
            <person name="Wilson R.K."/>
        </authorList>
    </citation>
    <scope>NUCLEOTIDE SEQUENCE [LARGE SCALE GENOMIC DNA]</scope>
    <source>
        <strain evidence="2">IAEA</strain>
    </source>
</reference>
<proteinExistence type="predicted"/>
<dbReference type="AlphaFoldDB" id="A0A1B0ASR4"/>
<dbReference type="EnsemblMetazoa" id="GPPI007274-RA">
    <property type="protein sequence ID" value="GPPI007274-PA"/>
    <property type="gene ID" value="GPPI007274"/>
</dbReference>
<organism evidence="1 2">
    <name type="scientific">Glossina palpalis gambiensis</name>
    <dbReference type="NCBI Taxonomy" id="67801"/>
    <lineage>
        <taxon>Eukaryota</taxon>
        <taxon>Metazoa</taxon>
        <taxon>Ecdysozoa</taxon>
        <taxon>Arthropoda</taxon>
        <taxon>Hexapoda</taxon>
        <taxon>Insecta</taxon>
        <taxon>Pterygota</taxon>
        <taxon>Neoptera</taxon>
        <taxon>Endopterygota</taxon>
        <taxon>Diptera</taxon>
        <taxon>Brachycera</taxon>
        <taxon>Muscomorpha</taxon>
        <taxon>Hippoboscoidea</taxon>
        <taxon>Glossinidae</taxon>
        <taxon>Glossina</taxon>
    </lineage>
</organism>
<dbReference type="Proteomes" id="UP000092460">
    <property type="component" value="Unassembled WGS sequence"/>
</dbReference>
<keyword evidence="2" id="KW-1185">Reference proteome</keyword>
<accession>A0A1B0ASR4</accession>
<protein>
    <submittedName>
        <fullName evidence="1">Uncharacterized protein</fullName>
    </submittedName>
</protein>
<dbReference type="EMBL" id="JXJN01002942">
    <property type="status" value="NOT_ANNOTATED_CDS"/>
    <property type="molecule type" value="Genomic_DNA"/>
</dbReference>
<evidence type="ECO:0000313" key="2">
    <source>
        <dbReference type="Proteomes" id="UP000092460"/>
    </source>
</evidence>
<sequence>MQQAIINRILVLQLTITEEFANIQRSFVTICGCGPYISIGPSVSSSSFSESVSSNISVSVATLSVPTPLSVCVASFSVWVAQPIPFALLSAAISRSICRSICTSMGASIPIYENGEINLRKMPFGSVGKGKFTY</sequence>
<evidence type="ECO:0000313" key="1">
    <source>
        <dbReference type="EnsemblMetazoa" id="GPPI007274-PA"/>
    </source>
</evidence>
<dbReference type="VEuPathDB" id="VectorBase:GPPI007274"/>